<dbReference type="Pfam" id="PF00094">
    <property type="entry name" value="VWD"/>
    <property type="match status" value="1"/>
</dbReference>
<evidence type="ECO:0000256" key="1">
    <source>
        <dbReference type="SAM" id="MobiDB-lite"/>
    </source>
</evidence>
<dbReference type="EMBL" id="JBEDNY010000002">
    <property type="protein sequence ID" value="MEZ3163923.1"/>
    <property type="molecule type" value="Genomic_DNA"/>
</dbReference>
<feature type="compositionally biased region" description="Polar residues" evidence="1">
    <location>
        <begin position="744"/>
        <end position="758"/>
    </location>
</feature>
<dbReference type="Pfam" id="PF13360">
    <property type="entry name" value="PQQ_2"/>
    <property type="match status" value="1"/>
</dbReference>
<feature type="compositionally biased region" description="Low complexity" evidence="1">
    <location>
        <begin position="51"/>
        <end position="65"/>
    </location>
</feature>
<organism evidence="3 4">
    <name type="scientific">Halorubrum miltondacostae</name>
    <dbReference type="NCBI Taxonomy" id="3076378"/>
    <lineage>
        <taxon>Archaea</taxon>
        <taxon>Methanobacteriati</taxon>
        <taxon>Methanobacteriota</taxon>
        <taxon>Stenosarchaea group</taxon>
        <taxon>Halobacteria</taxon>
        <taxon>Halobacteriales</taxon>
        <taxon>Haloferacaceae</taxon>
        <taxon>Halorubrum</taxon>
    </lineage>
</organism>
<dbReference type="InterPro" id="IPR011493">
    <property type="entry name" value="GLUG"/>
</dbReference>
<keyword evidence="4" id="KW-1185">Reference proteome</keyword>
<dbReference type="InterPro" id="IPR008965">
    <property type="entry name" value="CBM2/CBM3_carb-bd_dom_sf"/>
</dbReference>
<reference evidence="3 4" key="1">
    <citation type="submission" date="2024-06" db="EMBL/GenBank/DDBJ databases">
        <title>Halorubrum miltondacostae sp. nov., a potential PHA producer isolated from an inland solar saltern in Rio Maior, Portugal.</title>
        <authorList>
            <person name="Albuquerque L."/>
            <person name="Viver T."/>
            <person name="Barroso C."/>
            <person name="Claudino R."/>
            <person name="Galvan M."/>
            <person name="Simoes G."/>
            <person name="Lobo Da Cunha A."/>
            <person name="Egas C."/>
        </authorList>
    </citation>
    <scope>NUCLEOTIDE SEQUENCE [LARGE SCALE GENOMIC DNA]</scope>
    <source>
        <strain evidence="3 4">RMP-11</strain>
    </source>
</reference>
<dbReference type="Gene3D" id="2.60.40.680">
    <property type="match status" value="1"/>
</dbReference>
<dbReference type="PROSITE" id="PS50194">
    <property type="entry name" value="FILAMIN_REPEAT"/>
    <property type="match status" value="1"/>
</dbReference>
<dbReference type="Gene3D" id="2.40.10.480">
    <property type="match status" value="1"/>
</dbReference>
<dbReference type="SMART" id="SM00564">
    <property type="entry name" value="PQQ"/>
    <property type="match status" value="5"/>
</dbReference>
<dbReference type="Gene3D" id="2.60.40.10">
    <property type="entry name" value="Immunoglobulins"/>
    <property type="match status" value="3"/>
</dbReference>
<dbReference type="InterPro" id="IPR002102">
    <property type="entry name" value="Cohesin_dom"/>
</dbReference>
<dbReference type="Gene3D" id="2.160.20.110">
    <property type="match status" value="1"/>
</dbReference>
<dbReference type="InterPro" id="IPR011635">
    <property type="entry name" value="CARDB"/>
</dbReference>
<dbReference type="InterPro" id="IPR017868">
    <property type="entry name" value="Filamin/ABP280_repeat-like"/>
</dbReference>
<name>A0ABD5M4N2_9EURY</name>
<feature type="region of interest" description="Disordered" evidence="1">
    <location>
        <begin position="719"/>
        <end position="758"/>
    </location>
</feature>
<dbReference type="Proteomes" id="UP001567572">
    <property type="component" value="Unassembled WGS sequence"/>
</dbReference>
<gene>
    <name evidence="3" type="ORF">ABNG04_08595</name>
</gene>
<dbReference type="Gene3D" id="1.10.1330.10">
    <property type="entry name" value="Dockerin domain"/>
    <property type="match status" value="1"/>
</dbReference>
<dbReference type="InterPro" id="IPR013783">
    <property type="entry name" value="Ig-like_fold"/>
</dbReference>
<dbReference type="Pfam" id="PF07581">
    <property type="entry name" value="Glug"/>
    <property type="match status" value="2"/>
</dbReference>
<dbReference type="SUPFAM" id="SSF50998">
    <property type="entry name" value="Quinoprotein alcohol dehydrogenase-like"/>
    <property type="match status" value="2"/>
</dbReference>
<feature type="compositionally biased region" description="Acidic residues" evidence="1">
    <location>
        <begin position="406"/>
        <end position="417"/>
    </location>
</feature>
<evidence type="ECO:0000313" key="3">
    <source>
        <dbReference type="EMBL" id="MEZ3163923.1"/>
    </source>
</evidence>
<feature type="region of interest" description="Disordered" evidence="1">
    <location>
        <begin position="41"/>
        <end position="112"/>
    </location>
</feature>
<accession>A0ABD5M4N2</accession>
<dbReference type="InterPro" id="IPR002372">
    <property type="entry name" value="PQQ_rpt_dom"/>
</dbReference>
<dbReference type="RefSeq" id="WP_371161765.1">
    <property type="nucleotide sequence ID" value="NZ_JBEDNX010000002.1"/>
</dbReference>
<proteinExistence type="predicted"/>
<dbReference type="InterPro" id="IPR026452">
    <property type="entry name" value="Surf_glycop_sig_pep"/>
</dbReference>
<dbReference type="PROSITE" id="PS51233">
    <property type="entry name" value="VWFD"/>
    <property type="match status" value="1"/>
</dbReference>
<feature type="compositionally biased region" description="Low complexity" evidence="1">
    <location>
        <begin position="90"/>
        <end position="104"/>
    </location>
</feature>
<dbReference type="Gene3D" id="2.60.40.1080">
    <property type="match status" value="1"/>
</dbReference>
<dbReference type="InterPro" id="IPR036439">
    <property type="entry name" value="Dockerin_dom_sf"/>
</dbReference>
<evidence type="ECO:0000313" key="4">
    <source>
        <dbReference type="Proteomes" id="UP001567572"/>
    </source>
</evidence>
<dbReference type="Pfam" id="PF00963">
    <property type="entry name" value="Cohesin"/>
    <property type="match status" value="1"/>
</dbReference>
<sequence length="2905" mass="302788">MTNRREQAWAIFFAVVMVLSMVAGSVAFGGLAAATEGATESTTADSLNANTAHSNPTTSTDTTSEATRDLASNADSEPRKNDTERSLGFSATSDGSDGGSLSTADSDDSYTGDTRVSVTAIPTGASFEANGTMEIFVGAFNDTDPPSVIAGESLNVTVEAPDGTAEEFTATTGEDGRASVEYDLEDAPSGTYEVTVDRANGEASATINPVVGPRIQPAEREFENVPTGEESDLDFLVRNGEFGQANESVTVTITAPNGTVIDERLAETDADGFLTVPVTPREPGRYEATAELDRTGATTTHGVRARELVFRSSLFDLQNALADERSSYGGYLIDGNGPVANTEVIVEFTPDGNDTVIANETAVTGENGFFSVDYVPEDVDSLDVDIRTTDGTQILENDYLNVEDPTPGDDETDDGDAPSDGSVELSVEPRSYTVEPGSNLTFDVEATQNGSAIANEAVTVFARVDYNGVPLADRTVTTNETGNAVVSIPTTNAIDGANIDGSATMTHDGTTVSESLFADIQKYEIDLEGGYGSVAGETTEFRGEAERTGDGSGAGDVPIQYNALENGDDVDSYATGEIVTNETGTGAETVSVPRDIAPYNAYTSANRYDDPGGYIVNVFDLPGSVEVVGDSVVAPGENVTLNFTTPDGTEASGLAFAGFEHENPDTFAEGNGIGRISTNADGEIPVPEYAANDSFVSATVWAADDDGNFYTADADFEVVGNGTEGPDDGPDGGGGAGGGPFVNATASSVSPTSVESGATESYEVEVVVENTTLANDSGEVDVRFDGFSLGGTSDGDTNETEDDLTIDYSADDVTNGTLAVSGTVSATAPNTSGERTVAVTDLRLDTDTDEEYLIADANATIGGIEVLADDAGPVDVALSELAGNGTEDAPYVVTNASELRTIEDDLDANYTLGNDIDASSTSEWHNGSGFRPIGTSGSFDGTLEGAGHAITGLHVDRPETDFMGLFRFVSGSVHDLTLDSVSIRGDIRTGGLAGRNTGTIENASVSGSVNGRTDIGGLVGFNAGTIDGSSTSVQVEGSEGTIGGLVGLNYPGGRISDSSASGTVRGTANVGGLVGFNDAEITRTVATVDVNGTDRVGGLVGLTQGTVRYATADSSVNGSAGVGGLAGTVGGQGTIEYASASSTVTGSTRVGGLVGENGNVVRQTFATGTVADSSDSGGLVGNNTKYRDTGTVTSSYWDEESTGQATSAGNGTGLTTAQMTGTAAADNMTGLDFETVWQVDLEGYPTLVWQGESERISIPFEATFDEGLEGWTVNHRFRTGDERDGSPTPGDGGFSTEYGGSVRLHVDGGPSTIGVARNATGLSNGTRITARYESSTFASEPGNIRLLLYPPGNYNQNEIQLANEGDPDGVLSGTVPRDLPAGTQVRVGAAVWPGEYTIYVTNITATEPPESIDLSLADDAIDNESETSLTVNATLSNGTVTDVTDAAELRSGDETVASVADDGTVTAEGVGTTTLNATYRGESANGTIVVEQNATDPVPDSADFNVDIDENATDDSVGPDGDLQAVATVTNDGDTAATQSIAAIVENETASISAAPTSVSLNRDETATIEFGFNAVDLAPGNYTLFVSSENDSDALPVEVVDSPARFGIVDAEYPDVVEENESLEVNGSITNTGGVEEAQTVGLYVEGELVDETTLTLGPDETESVTLTSDHNGTHSTQLDVYLATEDEEDYRWVVEVYDADELTKPDPENVRWTVGDNRSTSGQEGEQILEQNGTLFTTYPTDDYENSTLVALDPTTGEVIWEQRREGYLTVAGVDDGILIAEGEDTLIGYDPATGDTRWTVESEYIYTAASDAVDRQLAYGTIYADADDRLLGIDVDTGDVTMNVSNLSVRDLHRTHDTVYATESDDRLYALSLDGDVRWSVPLDDYGGEISHANDGTIAVEVGQEVVIYQTGSPGTSARRIHEDDLGGYLSDVTALDDGYLISVDYGNGVGGLTRVNATGEPTHVGNVSGGWVNFHDMDTGLYAVGTEFVRLDASTGEQRWSVDDAIEGYQLNDDRGYLATVRSDEDPVRTAVVYDAVGGTSTDVYGTPHWIAGNTLVDDVAYVTEEGTTRAIQVPALDATDIAFAVSDISVTNESTSGSEAVTVTATVTNTGNRPTVRNVGLDVRTGSEESYFVDSRPVTLDANASTEVTFEGVPIDADATTNSVTISTDRRSETVPVDDTATDRAEFAVTSVNAPASASVDAALTYTADITNTGEANGTQTVSASFADEVVTSRSVTLAPGESRSVAFTATPDSPGVITAAVSTADDDAAATVDVVNQEFVTGYSTGDPHITTFDGVSYDFMAAGDFVLAQEPRGDLLVAARQSPVSDSVSNNNATGTVVGNSSVVIDAEANVPVSIDGEPISITDGETVSVDNGTGEIRRQANTYTVYYAGDDDEVTATDEHLTATVAGDRLDLALSLHPDRENNVEGLLGNVDGNQSNDVAFENGTALDRPLNPDRLYDGFRDDWRVTGDESPFESTYFVETFPESVVTVADLSETERDRAEDALADTCLGPGTPQYEDALIDVALTGDSSYISSACRVSDENVTDGDDASPTTVSVVPDRETVAANETMTVDIRVDTSVNITGSEFVFEYDSAVFAVESVEYGSFLERDGGETTSIQPIVDEGSGSVELGEARQSSDGVSGEGTLATVTLRASADVDEPVSTDLAVADATLTDERNEAVSVRTDSTTVDVTDTLAPDVNATVLTETVYANSTVDVRVNTSQPISDAQLSNATIDADAPVVDREVVGNDSAIYTLEFNESTWNGGSDGDYARTNITATVVTESGGSSTGNAATTVREPGDVTGDGRVDLFDLRFLALAYDSTRGDAEYAADADLTNDGEVGIADLTVLGQNWRTEAWTDDGTTRSTADLAESVSSLRDEPGSDGVSTTETDEVRAIDV</sequence>
<feature type="domain" description="VWFD" evidence="2">
    <location>
        <begin position="2286"/>
        <end position="2480"/>
    </location>
</feature>
<dbReference type="CDD" id="cd08547">
    <property type="entry name" value="Type_II_cohesin"/>
    <property type="match status" value="1"/>
</dbReference>
<dbReference type="SUPFAM" id="SSF49384">
    <property type="entry name" value="Carbohydrate-binding domain"/>
    <property type="match status" value="1"/>
</dbReference>
<dbReference type="Pfam" id="PF07705">
    <property type="entry name" value="CARDB"/>
    <property type="match status" value="1"/>
</dbReference>
<feature type="region of interest" description="Disordered" evidence="1">
    <location>
        <begin position="2879"/>
        <end position="2905"/>
    </location>
</feature>
<protein>
    <submittedName>
        <fullName evidence="3">VWD domain-containing protein</fullName>
    </submittedName>
</protein>
<dbReference type="InterPro" id="IPR011047">
    <property type="entry name" value="Quinoprotein_ADH-like_sf"/>
</dbReference>
<evidence type="ECO:0000259" key="2">
    <source>
        <dbReference type="PROSITE" id="PS51233"/>
    </source>
</evidence>
<dbReference type="InterPro" id="IPR001846">
    <property type="entry name" value="VWF_type-D"/>
</dbReference>
<feature type="region of interest" description="Disordered" evidence="1">
    <location>
        <begin position="397"/>
        <end position="434"/>
    </location>
</feature>
<feature type="compositionally biased region" description="Basic and acidic residues" evidence="1">
    <location>
        <begin position="76"/>
        <end position="85"/>
    </location>
</feature>
<comment type="caution">
    <text evidence="3">The sequence shown here is derived from an EMBL/GenBank/DDBJ whole genome shotgun (WGS) entry which is preliminary data.</text>
</comment>
<dbReference type="SMART" id="SM00216">
    <property type="entry name" value="VWD"/>
    <property type="match status" value="1"/>
</dbReference>
<dbReference type="SUPFAM" id="SSF63446">
    <property type="entry name" value="Type I dockerin domain"/>
    <property type="match status" value="1"/>
</dbReference>
<dbReference type="InterPro" id="IPR018391">
    <property type="entry name" value="PQQ_b-propeller_rpt"/>
</dbReference>
<feature type="compositionally biased region" description="Gly residues" evidence="1">
    <location>
        <begin position="731"/>
        <end position="740"/>
    </location>
</feature>
<dbReference type="NCBIfam" id="TIGR04207">
    <property type="entry name" value="halo_sig_pep"/>
    <property type="match status" value="1"/>
</dbReference>